<keyword evidence="4 7" id="KW-0133">Cell shape</keyword>
<sequence>MLLGSLLPVALFSFRDANHRTSSRRFFHPVPEGDVYIVVIKSNYELQVYDKDGWYATYPAVFGSKSLDDKMVQGDRKTPEGTFHIVSKRPHEKWDKIMDLDFPTPSDIAKFNDRKAKGLIPKTAKIGDGIAIHGTWAHDDRAVDDYQMWTNGCISLKNEDMEEVYRIAPVGAKVVIQH</sequence>
<feature type="active site" description="Proton donor/acceptor" evidence="7">
    <location>
        <position position="133"/>
    </location>
</feature>
<evidence type="ECO:0000256" key="6">
    <source>
        <dbReference type="ARBA" id="ARBA00023316"/>
    </source>
</evidence>
<keyword evidence="10" id="KW-1185">Reference proteome</keyword>
<accession>A0A8J2UF37</accession>
<evidence type="ECO:0000259" key="8">
    <source>
        <dbReference type="PROSITE" id="PS52029"/>
    </source>
</evidence>
<dbReference type="Proteomes" id="UP000607559">
    <property type="component" value="Unassembled WGS sequence"/>
</dbReference>
<dbReference type="InterPro" id="IPR038063">
    <property type="entry name" value="Transpep_catalytic_dom"/>
</dbReference>
<dbReference type="AlphaFoldDB" id="A0A8J2UF37"/>
<name>A0A8J2UF37_9BACT</name>
<dbReference type="PROSITE" id="PS52029">
    <property type="entry name" value="LD_TPASE"/>
    <property type="match status" value="1"/>
</dbReference>
<dbReference type="SUPFAM" id="SSF141523">
    <property type="entry name" value="L,D-transpeptidase catalytic domain-like"/>
    <property type="match status" value="1"/>
</dbReference>
<dbReference type="GO" id="GO:0008360">
    <property type="term" value="P:regulation of cell shape"/>
    <property type="evidence" value="ECO:0007669"/>
    <property type="project" value="UniProtKB-UniRule"/>
</dbReference>
<reference evidence="9" key="1">
    <citation type="journal article" date="2014" name="Int. J. Syst. Evol. Microbiol.">
        <title>Complete genome sequence of Corynebacterium casei LMG S-19264T (=DSM 44701T), isolated from a smear-ripened cheese.</title>
        <authorList>
            <consortium name="US DOE Joint Genome Institute (JGI-PGF)"/>
            <person name="Walter F."/>
            <person name="Albersmeier A."/>
            <person name="Kalinowski J."/>
            <person name="Ruckert C."/>
        </authorList>
    </citation>
    <scope>NUCLEOTIDE SEQUENCE</scope>
    <source>
        <strain evidence="9">CGMCC 1.15448</strain>
    </source>
</reference>
<dbReference type="UniPathway" id="UPA00219"/>
<dbReference type="Pfam" id="PF03734">
    <property type="entry name" value="YkuD"/>
    <property type="match status" value="1"/>
</dbReference>
<comment type="similarity">
    <text evidence="2">Belongs to the YkuD family.</text>
</comment>
<evidence type="ECO:0000256" key="3">
    <source>
        <dbReference type="ARBA" id="ARBA00022679"/>
    </source>
</evidence>
<proteinExistence type="inferred from homology"/>
<dbReference type="EMBL" id="BMJC01000004">
    <property type="protein sequence ID" value="GGB09164.1"/>
    <property type="molecule type" value="Genomic_DNA"/>
</dbReference>
<dbReference type="CDD" id="cd16913">
    <property type="entry name" value="YkuD_like"/>
    <property type="match status" value="1"/>
</dbReference>
<dbReference type="InterPro" id="IPR005490">
    <property type="entry name" value="LD_TPept_cat_dom"/>
</dbReference>
<comment type="caution">
    <text evidence="9">The sequence shown here is derived from an EMBL/GenBank/DDBJ whole genome shotgun (WGS) entry which is preliminary data.</text>
</comment>
<keyword evidence="5 7" id="KW-0573">Peptidoglycan synthesis</keyword>
<dbReference type="PANTHER" id="PTHR36699:SF1">
    <property type="entry name" value="L,D-TRANSPEPTIDASE YAFK-RELATED"/>
    <property type="match status" value="1"/>
</dbReference>
<keyword evidence="3" id="KW-0808">Transferase</keyword>
<evidence type="ECO:0000256" key="2">
    <source>
        <dbReference type="ARBA" id="ARBA00005992"/>
    </source>
</evidence>
<evidence type="ECO:0000256" key="5">
    <source>
        <dbReference type="ARBA" id="ARBA00022984"/>
    </source>
</evidence>
<dbReference type="GO" id="GO:0016740">
    <property type="term" value="F:transferase activity"/>
    <property type="evidence" value="ECO:0007669"/>
    <property type="project" value="UniProtKB-KW"/>
</dbReference>
<dbReference type="GO" id="GO:0004180">
    <property type="term" value="F:carboxypeptidase activity"/>
    <property type="evidence" value="ECO:0007669"/>
    <property type="project" value="UniProtKB-ARBA"/>
</dbReference>
<protein>
    <recommendedName>
        <fullName evidence="8">L,D-TPase catalytic domain-containing protein</fullName>
    </recommendedName>
</protein>
<evidence type="ECO:0000313" key="10">
    <source>
        <dbReference type="Proteomes" id="UP000607559"/>
    </source>
</evidence>
<feature type="active site" description="Nucleophile" evidence="7">
    <location>
        <position position="153"/>
    </location>
</feature>
<keyword evidence="6 7" id="KW-0961">Cell wall biogenesis/degradation</keyword>
<organism evidence="9 10">
    <name type="scientific">Puia dinghuensis</name>
    <dbReference type="NCBI Taxonomy" id="1792502"/>
    <lineage>
        <taxon>Bacteria</taxon>
        <taxon>Pseudomonadati</taxon>
        <taxon>Bacteroidota</taxon>
        <taxon>Chitinophagia</taxon>
        <taxon>Chitinophagales</taxon>
        <taxon>Chitinophagaceae</taxon>
        <taxon>Puia</taxon>
    </lineage>
</organism>
<evidence type="ECO:0000256" key="1">
    <source>
        <dbReference type="ARBA" id="ARBA00004752"/>
    </source>
</evidence>
<evidence type="ECO:0000256" key="7">
    <source>
        <dbReference type="PROSITE-ProRule" id="PRU01373"/>
    </source>
</evidence>
<gene>
    <name evidence="9" type="ORF">GCM10011511_35890</name>
</gene>
<dbReference type="Gene3D" id="2.40.440.10">
    <property type="entry name" value="L,D-transpeptidase catalytic domain-like"/>
    <property type="match status" value="1"/>
</dbReference>
<reference evidence="9" key="2">
    <citation type="submission" date="2020-09" db="EMBL/GenBank/DDBJ databases">
        <authorList>
            <person name="Sun Q."/>
            <person name="Zhou Y."/>
        </authorList>
    </citation>
    <scope>NUCLEOTIDE SEQUENCE</scope>
    <source>
        <strain evidence="9">CGMCC 1.15448</strain>
    </source>
</reference>
<evidence type="ECO:0000313" key="9">
    <source>
        <dbReference type="EMBL" id="GGB09164.1"/>
    </source>
</evidence>
<dbReference type="GO" id="GO:0009252">
    <property type="term" value="P:peptidoglycan biosynthetic process"/>
    <property type="evidence" value="ECO:0007669"/>
    <property type="project" value="UniProtKB-UniPathway"/>
</dbReference>
<dbReference type="PANTHER" id="PTHR36699">
    <property type="entry name" value="LD-TRANSPEPTIDASE"/>
    <property type="match status" value="1"/>
</dbReference>
<dbReference type="GO" id="GO:0071555">
    <property type="term" value="P:cell wall organization"/>
    <property type="evidence" value="ECO:0007669"/>
    <property type="project" value="UniProtKB-UniRule"/>
</dbReference>
<feature type="domain" description="L,D-TPase catalytic" evidence="8">
    <location>
        <begin position="35"/>
        <end position="177"/>
    </location>
</feature>
<evidence type="ECO:0000256" key="4">
    <source>
        <dbReference type="ARBA" id="ARBA00022960"/>
    </source>
</evidence>
<comment type="pathway">
    <text evidence="1 7">Cell wall biogenesis; peptidoglycan biosynthesis.</text>
</comment>